<dbReference type="RefSeq" id="WP_015695018.1">
    <property type="nucleotide sequence ID" value="NZ_AP018492.1"/>
</dbReference>
<proteinExistence type="predicted"/>
<dbReference type="Pfam" id="PF18848">
    <property type="entry name" value="baeRF_family6"/>
    <property type="match status" value="1"/>
</dbReference>
<feature type="domain" description="Bacterial archaeo-eukaryotic release factor family 6" evidence="1">
    <location>
        <begin position="127"/>
        <end position="280"/>
    </location>
</feature>
<dbReference type="Proteomes" id="UP000269226">
    <property type="component" value="Chromosome"/>
</dbReference>
<reference evidence="2 3" key="1">
    <citation type="submission" date="2018-01" db="EMBL/GenBank/DDBJ databases">
        <title>Whole genome sequence of Melissococcus plutonius DAT561.</title>
        <authorList>
            <person name="Okumura K."/>
            <person name="Takamatsu D."/>
            <person name="Okura M."/>
        </authorList>
    </citation>
    <scope>NUCLEOTIDE SEQUENCE [LARGE SCALE GENOMIC DNA]</scope>
    <source>
        <strain evidence="2 3">DAT561</strain>
    </source>
</reference>
<sequence>MKTKEQDVLNDLFSNTVKGPFVSFSLNTHVAHQDITQDIITFKNFAKAAKERFEKKYPKLEWAPFQEQIDELIMDGSFWRDPTASVTIIFTQNNSFIQRQVIHVQEQYYVDSKPYLLGIIKNIQFNHEYYLLALNRDSMALYHVENQNVTPISLPDDAPVNVNVALGDQLTGGEVNYSTQGGPGYNNSSKEGVSYHSVNTKDQEVEIDWQNYYQAVDTFLQNSLKTLEKLPIRLFALKENQVQFIKIAKNSYLDQSASITASPAQATMAEIKESVKTLNQTLERLKLEQYNKLLDKKYLDQLEEIVPAIKEGKVAYFFISTANLVATTTKMTSEEFDRNKLFNDLVYSVIEMDGKVYILDQSITPDEKSLIAVLRY</sequence>
<dbReference type="GeneID" id="57043540"/>
<evidence type="ECO:0000259" key="1">
    <source>
        <dbReference type="Pfam" id="PF18848"/>
    </source>
</evidence>
<protein>
    <recommendedName>
        <fullName evidence="1">Bacterial archaeo-eukaryotic release factor family 6 domain-containing protein</fullName>
    </recommendedName>
</protein>
<dbReference type="InterPro" id="IPR040628">
    <property type="entry name" value="BaeRF_family6"/>
</dbReference>
<dbReference type="AlphaFoldDB" id="A0A2Z5Y2J7"/>
<accession>A0A2Z5Y2J7</accession>
<name>A0A2Z5Y2J7_9ENTE</name>
<evidence type="ECO:0000313" key="2">
    <source>
        <dbReference type="EMBL" id="BBC61102.1"/>
    </source>
</evidence>
<evidence type="ECO:0000313" key="3">
    <source>
        <dbReference type="Proteomes" id="UP000269226"/>
    </source>
</evidence>
<gene>
    <name evidence="2" type="ORF">DAT561_0990</name>
</gene>
<organism evidence="2 3">
    <name type="scientific">Melissococcus plutonius</name>
    <dbReference type="NCBI Taxonomy" id="33970"/>
    <lineage>
        <taxon>Bacteria</taxon>
        <taxon>Bacillati</taxon>
        <taxon>Bacillota</taxon>
        <taxon>Bacilli</taxon>
        <taxon>Lactobacillales</taxon>
        <taxon>Enterococcaceae</taxon>
        <taxon>Melissococcus</taxon>
    </lineage>
</organism>
<dbReference type="EMBL" id="AP018492">
    <property type="protein sequence ID" value="BBC61102.1"/>
    <property type="molecule type" value="Genomic_DNA"/>
</dbReference>